<evidence type="ECO:0000313" key="1">
    <source>
        <dbReference type="EMBL" id="SEM48223.1"/>
    </source>
</evidence>
<evidence type="ECO:0000313" key="2">
    <source>
        <dbReference type="Proteomes" id="UP000198744"/>
    </source>
</evidence>
<reference evidence="1 2" key="1">
    <citation type="submission" date="2016-10" db="EMBL/GenBank/DDBJ databases">
        <authorList>
            <person name="de Groot N.N."/>
        </authorList>
    </citation>
    <scope>NUCLEOTIDE SEQUENCE [LARGE SCALE GENOMIC DNA]</scope>
    <source>
        <strain evidence="1 2">DSM 8423</strain>
    </source>
</reference>
<gene>
    <name evidence="1" type="ORF">SAMN04489760_11768</name>
</gene>
<dbReference type="InterPro" id="IPR035069">
    <property type="entry name" value="TTHA1013/TTHA0281-like"/>
</dbReference>
<dbReference type="EMBL" id="FOBS01000017">
    <property type="protein sequence ID" value="SEM48223.1"/>
    <property type="molecule type" value="Genomic_DNA"/>
</dbReference>
<dbReference type="AlphaFoldDB" id="A0A1H7YQJ3"/>
<evidence type="ECO:0008006" key="3">
    <source>
        <dbReference type="Google" id="ProtNLM"/>
    </source>
</evidence>
<accession>A0A1H7YQJ3</accession>
<dbReference type="Proteomes" id="UP000198744">
    <property type="component" value="Unassembled WGS sequence"/>
</dbReference>
<keyword evidence="2" id="KW-1185">Reference proteome</keyword>
<dbReference type="Gene3D" id="3.30.160.250">
    <property type="match status" value="1"/>
</dbReference>
<proteinExistence type="predicted"/>
<sequence>MRKVAVQISLSVPARIKKRQKWFVASCPVFDVASQGETEEQARKNLAEALTLFFLSCHERGTLDAVLKECGFQPAYPPSTARKLTSTSYIEVPIPFYINTEKAQECHA</sequence>
<name>A0A1H7YQJ3_9BACT</name>
<dbReference type="SUPFAM" id="SSF143100">
    <property type="entry name" value="TTHA1013/TTHA0281-like"/>
    <property type="match status" value="1"/>
</dbReference>
<organism evidence="1 2">
    <name type="scientific">Syntrophus gentianae</name>
    <dbReference type="NCBI Taxonomy" id="43775"/>
    <lineage>
        <taxon>Bacteria</taxon>
        <taxon>Pseudomonadati</taxon>
        <taxon>Thermodesulfobacteriota</taxon>
        <taxon>Syntrophia</taxon>
        <taxon>Syntrophales</taxon>
        <taxon>Syntrophaceae</taxon>
        <taxon>Syntrophus</taxon>
    </lineage>
</organism>
<dbReference type="RefSeq" id="WP_093883899.1">
    <property type="nucleotide sequence ID" value="NZ_FOBS01000017.1"/>
</dbReference>
<dbReference type="STRING" id="43775.SAMN04489760_11768"/>
<dbReference type="OrthoDB" id="5519912at2"/>
<protein>
    <recommendedName>
        <fullName evidence="3">Type II toxin-antitoxin system HicB family antitoxin</fullName>
    </recommendedName>
</protein>